<protein>
    <recommendedName>
        <fullName evidence="1">DinB-like domain-containing protein</fullName>
    </recommendedName>
</protein>
<comment type="caution">
    <text evidence="2">The sequence shown here is derived from an EMBL/GenBank/DDBJ whole genome shotgun (WGS) entry which is preliminary data.</text>
</comment>
<feature type="domain" description="DinB-like" evidence="1">
    <location>
        <begin position="11"/>
        <end position="158"/>
    </location>
</feature>
<dbReference type="Proteomes" id="UP000051264">
    <property type="component" value="Unassembled WGS sequence"/>
</dbReference>
<dbReference type="InterPro" id="IPR024775">
    <property type="entry name" value="DinB-like"/>
</dbReference>
<gene>
    <name evidence="2" type="ORF">FC69_GL000906</name>
</gene>
<dbReference type="PATRIC" id="fig|1423747.3.peg.926"/>
<evidence type="ECO:0000259" key="1">
    <source>
        <dbReference type="Pfam" id="PF12867"/>
    </source>
</evidence>
<evidence type="ECO:0000313" key="2">
    <source>
        <dbReference type="EMBL" id="KRL61257.1"/>
    </source>
</evidence>
<dbReference type="OrthoDB" id="2363925at2"/>
<dbReference type="RefSeq" id="WP_025083864.1">
    <property type="nucleotide sequence ID" value="NZ_AZEX01000024.1"/>
</dbReference>
<dbReference type="AlphaFoldDB" id="A0A0R1RXS2"/>
<organism evidence="2 3">
    <name type="scientific">Latilactobacillus fuchuensis DSM 14340 = JCM 11249</name>
    <dbReference type="NCBI Taxonomy" id="1423747"/>
    <lineage>
        <taxon>Bacteria</taxon>
        <taxon>Bacillati</taxon>
        <taxon>Bacillota</taxon>
        <taxon>Bacilli</taxon>
        <taxon>Lactobacillales</taxon>
        <taxon>Lactobacillaceae</taxon>
        <taxon>Latilactobacillus</taxon>
    </lineage>
</organism>
<proteinExistence type="predicted"/>
<dbReference type="SUPFAM" id="SSF109854">
    <property type="entry name" value="DinB/YfiT-like putative metalloenzymes"/>
    <property type="match status" value="1"/>
</dbReference>
<sequence length="169" mass="19218">MKMTQLSIETLARAEERLLDTLTQMTVDEANTMPQPLIKSVTWLTWHTAREMDYQISDLKNVAPLWQSAGWNQRFGLVLPDDTQDWCHTPEEAVKVVVDDKQLLIDYLAAAVQLTNDYLMTVDETTLADVIDDSWTPAVTRQARLVSIIDDAVMHSGQAVYTRRLVIGR</sequence>
<evidence type="ECO:0000313" key="3">
    <source>
        <dbReference type="Proteomes" id="UP000051264"/>
    </source>
</evidence>
<accession>A0A0R1RXS2</accession>
<dbReference type="Pfam" id="PF12867">
    <property type="entry name" value="DinB_2"/>
    <property type="match status" value="1"/>
</dbReference>
<reference evidence="2 3" key="1">
    <citation type="journal article" date="2015" name="Genome Announc.">
        <title>Expanding the biotechnology potential of lactobacilli through comparative genomics of 213 strains and associated genera.</title>
        <authorList>
            <person name="Sun Z."/>
            <person name="Harris H.M."/>
            <person name="McCann A."/>
            <person name="Guo C."/>
            <person name="Argimon S."/>
            <person name="Zhang W."/>
            <person name="Yang X."/>
            <person name="Jeffery I.B."/>
            <person name="Cooney J.C."/>
            <person name="Kagawa T.F."/>
            <person name="Liu W."/>
            <person name="Song Y."/>
            <person name="Salvetti E."/>
            <person name="Wrobel A."/>
            <person name="Rasinkangas P."/>
            <person name="Parkhill J."/>
            <person name="Rea M.C."/>
            <person name="O'Sullivan O."/>
            <person name="Ritari J."/>
            <person name="Douillard F.P."/>
            <person name="Paul Ross R."/>
            <person name="Yang R."/>
            <person name="Briner A.E."/>
            <person name="Felis G.E."/>
            <person name="de Vos W.M."/>
            <person name="Barrangou R."/>
            <person name="Klaenhammer T.R."/>
            <person name="Caufield P.W."/>
            <person name="Cui Y."/>
            <person name="Zhang H."/>
            <person name="O'Toole P.W."/>
        </authorList>
    </citation>
    <scope>NUCLEOTIDE SEQUENCE [LARGE SCALE GENOMIC DNA]</scope>
    <source>
        <strain evidence="2 3">DSM 14340</strain>
    </source>
</reference>
<dbReference type="eggNOG" id="COG2318">
    <property type="taxonomic scope" value="Bacteria"/>
</dbReference>
<dbReference type="Gene3D" id="1.20.120.450">
    <property type="entry name" value="dinb family like domain"/>
    <property type="match status" value="1"/>
</dbReference>
<dbReference type="EMBL" id="AZEX01000024">
    <property type="protein sequence ID" value="KRL61257.1"/>
    <property type="molecule type" value="Genomic_DNA"/>
</dbReference>
<dbReference type="InterPro" id="IPR034660">
    <property type="entry name" value="DinB/YfiT-like"/>
</dbReference>
<dbReference type="STRING" id="1423747.FC69_GL000906"/>
<name>A0A0R1RXS2_9LACO</name>